<reference evidence="9 10" key="1">
    <citation type="submission" date="2022-06" db="EMBL/GenBank/DDBJ databases">
        <authorList>
            <person name="So Y."/>
        </authorList>
    </citation>
    <scope>NUCLEOTIDE SEQUENCE [LARGE SCALE GENOMIC DNA]</scope>
    <source>
        <strain evidence="9 10">STR3</strain>
    </source>
</reference>
<keyword evidence="2" id="KW-0813">Transport</keyword>
<feature type="transmembrane region" description="Helical" evidence="7">
    <location>
        <begin position="358"/>
        <end position="382"/>
    </location>
</feature>
<dbReference type="EMBL" id="JANARS010000003">
    <property type="protein sequence ID" value="MCP3421954.1"/>
    <property type="molecule type" value="Genomic_DNA"/>
</dbReference>
<accession>A0ABT1KW26</accession>
<evidence type="ECO:0000256" key="7">
    <source>
        <dbReference type="SAM" id="Phobius"/>
    </source>
</evidence>
<feature type="transmembrane region" description="Helical" evidence="7">
    <location>
        <begin position="78"/>
        <end position="97"/>
    </location>
</feature>
<dbReference type="PANTHER" id="PTHR42718:SF46">
    <property type="entry name" value="BLR6921 PROTEIN"/>
    <property type="match status" value="1"/>
</dbReference>
<evidence type="ECO:0000256" key="4">
    <source>
        <dbReference type="ARBA" id="ARBA00022692"/>
    </source>
</evidence>
<evidence type="ECO:0000256" key="1">
    <source>
        <dbReference type="ARBA" id="ARBA00004651"/>
    </source>
</evidence>
<dbReference type="RefSeq" id="WP_254181162.1">
    <property type="nucleotide sequence ID" value="NZ_JANARS010000003.1"/>
</dbReference>
<feature type="transmembrane region" description="Helical" evidence="7">
    <location>
        <begin position="394"/>
        <end position="418"/>
    </location>
</feature>
<feature type="transmembrane region" description="Helical" evidence="7">
    <location>
        <begin position="12"/>
        <end position="34"/>
    </location>
</feature>
<feature type="transmembrane region" description="Helical" evidence="7">
    <location>
        <begin position="300"/>
        <end position="321"/>
    </location>
</feature>
<evidence type="ECO:0000313" key="9">
    <source>
        <dbReference type="EMBL" id="MCP3421954.1"/>
    </source>
</evidence>
<comment type="subcellular location">
    <subcellularLocation>
        <location evidence="1">Cell membrane</location>
        <topology evidence="1">Multi-pass membrane protein</topology>
    </subcellularLocation>
</comment>
<feature type="transmembrane region" description="Helical" evidence="7">
    <location>
        <begin position="430"/>
        <end position="449"/>
    </location>
</feature>
<dbReference type="InterPro" id="IPR036259">
    <property type="entry name" value="MFS_trans_sf"/>
</dbReference>
<sequence>MPSQHSNGGVRLLAVLAFGQFIAALDYNIVYVALPEIGRALGFSEQSLQWTVSAYAVAFGGLLLFGGRAADLLGRRRMFVLAISLYGLSSLVGGLASSQELLIAARAGQGVGGALLVPATLSLIATEYEEGAARNRALAVWGGAGALGLALGALLGGVLTSAFGWESVFLVNVPLTAVAAVAGLRLLPADGRRDRTRRLDLPGAVSGTLAVTAIVYGLVQGPELGWGSAEVLAVLGVGAALLLAFVAIERVSDHALMPLGLFRNRSLVTAMGITFVFMGTFGTQYYLFTVYLQGVLGYSALQTGMAFLPAAVLGMVGARIAESTLGSWGIRPSLIAALVTGGLGMAAFALALSEDGTFVALLPGIALISLGQGVGWTSMFAAAGAGVPPHEQGIASALASTTQQIGAAVGLGILVAVANSADQTVDGLRLAGFVAGAATVAGCLLTAGLRRHSHDDAARVEEPAVVDASAR</sequence>
<name>A0ABT1KW26_9ACTN</name>
<feature type="transmembrane region" description="Helical" evidence="7">
    <location>
        <begin position="333"/>
        <end position="352"/>
    </location>
</feature>
<gene>
    <name evidence="9" type="ORF">NCI01_09120</name>
</gene>
<dbReference type="Gene3D" id="1.20.1250.20">
    <property type="entry name" value="MFS general substrate transporter like domains"/>
    <property type="match status" value="1"/>
</dbReference>
<evidence type="ECO:0000256" key="6">
    <source>
        <dbReference type="ARBA" id="ARBA00023136"/>
    </source>
</evidence>
<keyword evidence="10" id="KW-1185">Reference proteome</keyword>
<feature type="transmembrane region" description="Helical" evidence="7">
    <location>
        <begin position="103"/>
        <end position="126"/>
    </location>
</feature>
<dbReference type="InterPro" id="IPR005829">
    <property type="entry name" value="Sugar_transporter_CS"/>
</dbReference>
<feature type="transmembrane region" description="Helical" evidence="7">
    <location>
        <begin position="199"/>
        <end position="219"/>
    </location>
</feature>
<organism evidence="9 10">
    <name type="scientific">Nocardioides pinisoli</name>
    <dbReference type="NCBI Taxonomy" id="2950279"/>
    <lineage>
        <taxon>Bacteria</taxon>
        <taxon>Bacillati</taxon>
        <taxon>Actinomycetota</taxon>
        <taxon>Actinomycetes</taxon>
        <taxon>Propionibacteriales</taxon>
        <taxon>Nocardioidaceae</taxon>
        <taxon>Nocardioides</taxon>
    </lineage>
</organism>
<dbReference type="SUPFAM" id="SSF103473">
    <property type="entry name" value="MFS general substrate transporter"/>
    <property type="match status" value="1"/>
</dbReference>
<keyword evidence="5 7" id="KW-1133">Transmembrane helix</keyword>
<dbReference type="InterPro" id="IPR011701">
    <property type="entry name" value="MFS"/>
</dbReference>
<keyword evidence="3" id="KW-1003">Cell membrane</keyword>
<dbReference type="Gene3D" id="1.20.1720.10">
    <property type="entry name" value="Multidrug resistance protein D"/>
    <property type="match status" value="1"/>
</dbReference>
<evidence type="ECO:0000256" key="3">
    <source>
        <dbReference type="ARBA" id="ARBA00022475"/>
    </source>
</evidence>
<feature type="transmembrane region" description="Helical" evidence="7">
    <location>
        <begin position="231"/>
        <end position="248"/>
    </location>
</feature>
<feature type="domain" description="Major facilitator superfamily (MFS) profile" evidence="8">
    <location>
        <begin position="12"/>
        <end position="454"/>
    </location>
</feature>
<feature type="transmembrane region" description="Helical" evidence="7">
    <location>
        <begin position="46"/>
        <end position="66"/>
    </location>
</feature>
<proteinExistence type="predicted"/>
<evidence type="ECO:0000259" key="8">
    <source>
        <dbReference type="PROSITE" id="PS50850"/>
    </source>
</evidence>
<feature type="transmembrane region" description="Helical" evidence="7">
    <location>
        <begin position="268"/>
        <end position="288"/>
    </location>
</feature>
<keyword evidence="6 7" id="KW-0472">Membrane</keyword>
<dbReference type="PANTHER" id="PTHR42718">
    <property type="entry name" value="MAJOR FACILITATOR SUPERFAMILY MULTIDRUG TRANSPORTER MFSC"/>
    <property type="match status" value="1"/>
</dbReference>
<feature type="transmembrane region" description="Helical" evidence="7">
    <location>
        <begin position="138"/>
        <end position="163"/>
    </location>
</feature>
<evidence type="ECO:0000256" key="5">
    <source>
        <dbReference type="ARBA" id="ARBA00022989"/>
    </source>
</evidence>
<evidence type="ECO:0000313" key="10">
    <source>
        <dbReference type="Proteomes" id="UP001204524"/>
    </source>
</evidence>
<comment type="caution">
    <text evidence="9">The sequence shown here is derived from an EMBL/GenBank/DDBJ whole genome shotgun (WGS) entry which is preliminary data.</text>
</comment>
<protein>
    <submittedName>
        <fullName evidence="9">MFS transporter</fullName>
    </submittedName>
</protein>
<keyword evidence="4 7" id="KW-0812">Transmembrane</keyword>
<dbReference type="InterPro" id="IPR020846">
    <property type="entry name" value="MFS_dom"/>
</dbReference>
<dbReference type="PROSITE" id="PS50850">
    <property type="entry name" value="MFS"/>
    <property type="match status" value="1"/>
</dbReference>
<dbReference type="PROSITE" id="PS00216">
    <property type="entry name" value="SUGAR_TRANSPORT_1"/>
    <property type="match status" value="1"/>
</dbReference>
<dbReference type="CDD" id="cd17321">
    <property type="entry name" value="MFS_MMR_MDR_like"/>
    <property type="match status" value="1"/>
</dbReference>
<evidence type="ECO:0000256" key="2">
    <source>
        <dbReference type="ARBA" id="ARBA00022448"/>
    </source>
</evidence>
<feature type="transmembrane region" description="Helical" evidence="7">
    <location>
        <begin position="169"/>
        <end position="187"/>
    </location>
</feature>
<dbReference type="Pfam" id="PF07690">
    <property type="entry name" value="MFS_1"/>
    <property type="match status" value="1"/>
</dbReference>
<dbReference type="Proteomes" id="UP001204524">
    <property type="component" value="Unassembled WGS sequence"/>
</dbReference>